<dbReference type="EMBL" id="UARK01000011">
    <property type="protein sequence ID" value="SPW28588.1"/>
    <property type="molecule type" value="Genomic_DNA"/>
</dbReference>
<reference evidence="1 2" key="1">
    <citation type="submission" date="2018-06" db="EMBL/GenBank/DDBJ databases">
        <authorList>
            <consortium name="Pathogen Informatics"/>
            <person name="Doyle S."/>
        </authorList>
    </citation>
    <scope>NUCLEOTIDE SEQUENCE [LARGE SCALE GENOMIC DNA]</scope>
    <source>
        <strain evidence="1 2">NCTC10254</strain>
    </source>
</reference>
<gene>
    <name evidence="1" type="ORF">NCTC10254_01534</name>
</gene>
<organism evidence="1 2">
    <name type="scientific">Corynebacterium matruchotii</name>
    <dbReference type="NCBI Taxonomy" id="43768"/>
    <lineage>
        <taxon>Bacteria</taxon>
        <taxon>Bacillati</taxon>
        <taxon>Actinomycetota</taxon>
        <taxon>Actinomycetes</taxon>
        <taxon>Mycobacteriales</taxon>
        <taxon>Corynebacteriaceae</taxon>
        <taxon>Corynebacterium</taxon>
    </lineage>
</organism>
<sequence>MANFSHNENRWVLNGVKCNAEVLLSDSGDEALLLPKEDLSEFAISVQARNAKRTLEQLPICT</sequence>
<evidence type="ECO:0000313" key="2">
    <source>
        <dbReference type="Proteomes" id="UP000249886"/>
    </source>
</evidence>
<proteinExistence type="predicted"/>
<protein>
    <submittedName>
        <fullName evidence="1">Uncharacterized protein</fullName>
    </submittedName>
</protein>
<name>A0A8B4H828_9CORY</name>
<dbReference type="Proteomes" id="UP000249886">
    <property type="component" value="Unassembled WGS sequence"/>
</dbReference>
<accession>A0A8B4H828</accession>
<comment type="caution">
    <text evidence="1">The sequence shown here is derived from an EMBL/GenBank/DDBJ whole genome shotgun (WGS) entry which is preliminary data.</text>
</comment>
<dbReference type="AlphaFoldDB" id="A0A8B4H828"/>
<evidence type="ECO:0000313" key="1">
    <source>
        <dbReference type="EMBL" id="SPW28588.1"/>
    </source>
</evidence>
<dbReference type="RefSeq" id="WP_256588248.1">
    <property type="nucleotide sequence ID" value="NZ_UARK01000011.1"/>
</dbReference>